<proteinExistence type="predicted"/>
<dbReference type="Proteomes" id="UP000789920">
    <property type="component" value="Unassembled WGS sequence"/>
</dbReference>
<accession>A0ACA9RVB8</accession>
<name>A0ACA9RVB8_9GLOM</name>
<feature type="non-terminal residue" evidence="1">
    <location>
        <position position="71"/>
    </location>
</feature>
<reference evidence="1" key="1">
    <citation type="submission" date="2021-06" db="EMBL/GenBank/DDBJ databases">
        <authorList>
            <person name="Kallberg Y."/>
            <person name="Tangrot J."/>
            <person name="Rosling A."/>
        </authorList>
    </citation>
    <scope>NUCLEOTIDE SEQUENCE</scope>
    <source>
        <strain evidence="1">MA461A</strain>
    </source>
</reference>
<sequence>LSDDSLSKLFSCIKLSDDSLSSLFSCIKLSDDSMSFDQIIRVFYSKLGGIKKSSKVPEITRKVKQLLSAKK</sequence>
<evidence type="ECO:0000313" key="1">
    <source>
        <dbReference type="EMBL" id="CAG8811298.1"/>
    </source>
</evidence>
<keyword evidence="2" id="KW-1185">Reference proteome</keyword>
<protein>
    <submittedName>
        <fullName evidence="1">1451_t:CDS:1</fullName>
    </submittedName>
</protein>
<feature type="non-terminal residue" evidence="1">
    <location>
        <position position="1"/>
    </location>
</feature>
<dbReference type="EMBL" id="CAJVQC010072206">
    <property type="protein sequence ID" value="CAG8811298.1"/>
    <property type="molecule type" value="Genomic_DNA"/>
</dbReference>
<comment type="caution">
    <text evidence="1">The sequence shown here is derived from an EMBL/GenBank/DDBJ whole genome shotgun (WGS) entry which is preliminary data.</text>
</comment>
<organism evidence="1 2">
    <name type="scientific">Racocetra persica</name>
    <dbReference type="NCBI Taxonomy" id="160502"/>
    <lineage>
        <taxon>Eukaryota</taxon>
        <taxon>Fungi</taxon>
        <taxon>Fungi incertae sedis</taxon>
        <taxon>Mucoromycota</taxon>
        <taxon>Glomeromycotina</taxon>
        <taxon>Glomeromycetes</taxon>
        <taxon>Diversisporales</taxon>
        <taxon>Gigasporaceae</taxon>
        <taxon>Racocetra</taxon>
    </lineage>
</organism>
<gene>
    <name evidence="1" type="ORF">RPERSI_LOCUS23275</name>
</gene>
<evidence type="ECO:0000313" key="2">
    <source>
        <dbReference type="Proteomes" id="UP000789920"/>
    </source>
</evidence>